<name>A0A7J0HDK2_9ERIC</name>
<keyword evidence="2" id="KW-1185">Reference proteome</keyword>
<dbReference type="Proteomes" id="UP000585474">
    <property type="component" value="Unassembled WGS sequence"/>
</dbReference>
<protein>
    <submittedName>
        <fullName evidence="1">K+ efflux antiporter 2</fullName>
    </submittedName>
</protein>
<sequence length="157" mass="17842">MTPQRAEDLVFVHSNLRLLSRRSPQYCSGETKMWDIAGDQFGSLEDVGMLEVANLSLDEPELEVVVFTDDGDVEGINSEAKLPMSEIASTINEFRSRHLSELAEHPTPNRSLLPSLLWLRFAYGHGHHPSPLVHYSIHRCNLFSFHFSSGFRSKEKF</sequence>
<accession>A0A7J0HDK2</accession>
<dbReference type="OrthoDB" id="2017576at2759"/>
<gene>
    <name evidence="1" type="ORF">Acr_29g0002170</name>
</gene>
<dbReference type="AlphaFoldDB" id="A0A7J0HDK2"/>
<comment type="caution">
    <text evidence="1">The sequence shown here is derived from an EMBL/GenBank/DDBJ whole genome shotgun (WGS) entry which is preliminary data.</text>
</comment>
<evidence type="ECO:0000313" key="1">
    <source>
        <dbReference type="EMBL" id="GFZ21055.1"/>
    </source>
</evidence>
<dbReference type="EMBL" id="BJWL01000029">
    <property type="protein sequence ID" value="GFZ21055.1"/>
    <property type="molecule type" value="Genomic_DNA"/>
</dbReference>
<evidence type="ECO:0000313" key="2">
    <source>
        <dbReference type="Proteomes" id="UP000585474"/>
    </source>
</evidence>
<organism evidence="1 2">
    <name type="scientific">Actinidia rufa</name>
    <dbReference type="NCBI Taxonomy" id="165716"/>
    <lineage>
        <taxon>Eukaryota</taxon>
        <taxon>Viridiplantae</taxon>
        <taxon>Streptophyta</taxon>
        <taxon>Embryophyta</taxon>
        <taxon>Tracheophyta</taxon>
        <taxon>Spermatophyta</taxon>
        <taxon>Magnoliopsida</taxon>
        <taxon>eudicotyledons</taxon>
        <taxon>Gunneridae</taxon>
        <taxon>Pentapetalae</taxon>
        <taxon>asterids</taxon>
        <taxon>Ericales</taxon>
        <taxon>Actinidiaceae</taxon>
        <taxon>Actinidia</taxon>
    </lineage>
</organism>
<reference evidence="1 2" key="1">
    <citation type="submission" date="2019-07" db="EMBL/GenBank/DDBJ databases">
        <title>De Novo Assembly of kiwifruit Actinidia rufa.</title>
        <authorList>
            <person name="Sugita-Konishi S."/>
            <person name="Sato K."/>
            <person name="Mori E."/>
            <person name="Abe Y."/>
            <person name="Kisaki G."/>
            <person name="Hamano K."/>
            <person name="Suezawa K."/>
            <person name="Otani M."/>
            <person name="Fukuda T."/>
            <person name="Manabe T."/>
            <person name="Gomi K."/>
            <person name="Tabuchi M."/>
            <person name="Akimitsu K."/>
            <person name="Kataoka I."/>
        </authorList>
    </citation>
    <scope>NUCLEOTIDE SEQUENCE [LARGE SCALE GENOMIC DNA]</scope>
    <source>
        <strain evidence="2">cv. Fuchu</strain>
    </source>
</reference>
<proteinExistence type="predicted"/>